<dbReference type="InterPro" id="IPR004276">
    <property type="entry name" value="GlycoTrans_28_N"/>
</dbReference>
<dbReference type="GO" id="GO:0071555">
    <property type="term" value="P:cell wall organization"/>
    <property type="evidence" value="ECO:0007669"/>
    <property type="project" value="UniProtKB-KW"/>
</dbReference>
<dbReference type="GO" id="GO:0008360">
    <property type="term" value="P:regulation of cell shape"/>
    <property type="evidence" value="ECO:0007669"/>
    <property type="project" value="UniProtKB-KW"/>
</dbReference>
<keyword evidence="3 10" id="KW-0328">Glycosyltransferase</keyword>
<comment type="similarity">
    <text evidence="10">Belongs to the glycosyltransferase 28 family. MurG subfamily.</text>
</comment>
<dbReference type="AlphaFoldDB" id="A0A8J2FRY5"/>
<dbReference type="Pfam" id="PF03033">
    <property type="entry name" value="Glyco_transf_28"/>
    <property type="match status" value="1"/>
</dbReference>
<keyword evidence="4 10" id="KW-0808">Transferase</keyword>
<dbReference type="PANTHER" id="PTHR21015:SF22">
    <property type="entry name" value="GLYCOSYLTRANSFERASE"/>
    <property type="match status" value="1"/>
</dbReference>
<evidence type="ECO:0000256" key="4">
    <source>
        <dbReference type="ARBA" id="ARBA00022679"/>
    </source>
</evidence>
<evidence type="ECO:0000256" key="3">
    <source>
        <dbReference type="ARBA" id="ARBA00022676"/>
    </source>
</evidence>
<comment type="catalytic activity">
    <reaction evidence="10">
        <text>di-trans,octa-cis-undecaprenyl diphospho-N-acetyl-alpha-D-muramoyl-L-alanyl-D-glutamyl-meso-2,6-diaminopimeloyl-D-alanyl-D-alanine + UDP-N-acetyl-alpha-D-glucosamine = di-trans,octa-cis-undecaprenyl diphospho-[N-acetyl-alpha-D-glucosaminyl-(1-&gt;4)]-N-acetyl-alpha-D-muramoyl-L-alanyl-D-glutamyl-meso-2,6-diaminopimeloyl-D-alanyl-D-alanine + UDP + H(+)</text>
        <dbReference type="Rhea" id="RHEA:31227"/>
        <dbReference type="ChEBI" id="CHEBI:15378"/>
        <dbReference type="ChEBI" id="CHEBI:57705"/>
        <dbReference type="ChEBI" id="CHEBI:58223"/>
        <dbReference type="ChEBI" id="CHEBI:61387"/>
        <dbReference type="ChEBI" id="CHEBI:61388"/>
        <dbReference type="EC" id="2.4.1.227"/>
    </reaction>
</comment>
<keyword evidence="6 10" id="KW-0573">Peptidoglycan synthesis</keyword>
<dbReference type="GO" id="GO:0009252">
    <property type="term" value="P:peptidoglycan biosynthetic process"/>
    <property type="evidence" value="ECO:0007669"/>
    <property type="project" value="UniProtKB-UniRule"/>
</dbReference>
<comment type="pathway">
    <text evidence="10">Cell wall biogenesis; peptidoglycan biosynthesis.</text>
</comment>
<reference evidence="13" key="1">
    <citation type="submission" date="2021-02" db="EMBL/GenBank/DDBJ databases">
        <authorList>
            <person name="Cremers G."/>
            <person name="Picone N."/>
        </authorList>
    </citation>
    <scope>NUCLEOTIDE SEQUENCE</scope>
    <source>
        <strain evidence="13">PQ17</strain>
    </source>
</reference>
<comment type="subcellular location">
    <subcellularLocation>
        <location evidence="10">Cell membrane</location>
        <topology evidence="10">Peripheral membrane protein</topology>
        <orientation evidence="10">Cytoplasmic side</orientation>
    </subcellularLocation>
</comment>
<name>A0A8J2FRY5_9BACT</name>
<dbReference type="GO" id="GO:0005886">
    <property type="term" value="C:plasma membrane"/>
    <property type="evidence" value="ECO:0007669"/>
    <property type="project" value="UniProtKB-SubCell"/>
</dbReference>
<evidence type="ECO:0000256" key="5">
    <source>
        <dbReference type="ARBA" id="ARBA00022960"/>
    </source>
</evidence>
<dbReference type="UniPathway" id="UPA00219"/>
<dbReference type="EMBL" id="CAJNOB010000010">
    <property type="protein sequence ID" value="CAF0694985.1"/>
    <property type="molecule type" value="Genomic_DNA"/>
</dbReference>
<gene>
    <name evidence="10 13" type="primary">murG</name>
    <name evidence="13" type="ORF">MPNT_180018</name>
</gene>
<comment type="caution">
    <text evidence="13">The sequence shown here is derived from an EMBL/GenBank/DDBJ whole genome shotgun (WGS) entry which is preliminary data.</text>
</comment>
<dbReference type="RefSeq" id="WP_174583062.1">
    <property type="nucleotide sequence ID" value="NZ_CAJNOB010000010.1"/>
</dbReference>
<dbReference type="Gene3D" id="3.40.50.2000">
    <property type="entry name" value="Glycogen Phosphorylase B"/>
    <property type="match status" value="2"/>
</dbReference>
<dbReference type="InterPro" id="IPR007235">
    <property type="entry name" value="Glyco_trans_28_C"/>
</dbReference>
<dbReference type="CDD" id="cd03785">
    <property type="entry name" value="GT28_MurG"/>
    <property type="match status" value="1"/>
</dbReference>
<feature type="binding site" evidence="10">
    <location>
        <begin position="13"/>
        <end position="15"/>
    </location>
    <ligand>
        <name>UDP-N-acetyl-alpha-D-glucosamine</name>
        <dbReference type="ChEBI" id="CHEBI:57705"/>
    </ligand>
</feature>
<organism evidence="13 14">
    <name type="scientific">Candidatus Methylacidithermus pantelleriae</name>
    <dbReference type="NCBI Taxonomy" id="2744239"/>
    <lineage>
        <taxon>Bacteria</taxon>
        <taxon>Pseudomonadati</taxon>
        <taxon>Verrucomicrobiota</taxon>
        <taxon>Methylacidiphilae</taxon>
        <taxon>Methylacidiphilales</taxon>
        <taxon>Methylacidiphilaceae</taxon>
        <taxon>Candidatus Methylacidithermus</taxon>
    </lineage>
</organism>
<keyword evidence="7 10" id="KW-0472">Membrane</keyword>
<protein>
    <recommendedName>
        <fullName evidence="10">UDP-N-acetylglucosamine--N-acetylmuramyl-(pentapeptide) pyrophosphoryl-undecaprenol N-acetylglucosamine transferase</fullName>
        <ecNumber evidence="10">2.4.1.227</ecNumber>
    </recommendedName>
    <alternativeName>
        <fullName evidence="10">Undecaprenyl-PP-MurNAc-pentapeptide-UDPGlcNAc GlcNAc transferase</fullName>
    </alternativeName>
</protein>
<evidence type="ECO:0000256" key="6">
    <source>
        <dbReference type="ARBA" id="ARBA00022984"/>
    </source>
</evidence>
<keyword evidence="8 10" id="KW-0131">Cell cycle</keyword>
<evidence type="ECO:0000256" key="8">
    <source>
        <dbReference type="ARBA" id="ARBA00023306"/>
    </source>
</evidence>
<evidence type="ECO:0000256" key="9">
    <source>
        <dbReference type="ARBA" id="ARBA00023316"/>
    </source>
</evidence>
<dbReference type="GO" id="GO:0005975">
    <property type="term" value="P:carbohydrate metabolic process"/>
    <property type="evidence" value="ECO:0007669"/>
    <property type="project" value="InterPro"/>
</dbReference>
<comment type="caution">
    <text evidence="10">Lacks conserved residue(s) required for the propagation of feature annotation.</text>
</comment>
<evidence type="ECO:0000259" key="12">
    <source>
        <dbReference type="Pfam" id="PF04101"/>
    </source>
</evidence>
<evidence type="ECO:0000313" key="14">
    <source>
        <dbReference type="Proteomes" id="UP000663859"/>
    </source>
</evidence>
<feature type="binding site" evidence="10">
    <location>
        <position position="167"/>
    </location>
    <ligand>
        <name>UDP-N-acetyl-alpha-D-glucosamine</name>
        <dbReference type="ChEBI" id="CHEBI:57705"/>
    </ligand>
</feature>
<evidence type="ECO:0000313" key="13">
    <source>
        <dbReference type="EMBL" id="CAF0694985.1"/>
    </source>
</evidence>
<feature type="domain" description="Glycosyl transferase family 28 C-terminal" evidence="12">
    <location>
        <begin position="190"/>
        <end position="353"/>
    </location>
</feature>
<dbReference type="GO" id="GO:0050511">
    <property type="term" value="F:undecaprenyldiphospho-muramoylpentapeptide beta-N-acetylglucosaminyltransferase activity"/>
    <property type="evidence" value="ECO:0007669"/>
    <property type="project" value="UniProtKB-UniRule"/>
</dbReference>
<keyword evidence="1 10" id="KW-1003">Cell membrane</keyword>
<dbReference type="InterPro" id="IPR006009">
    <property type="entry name" value="GlcNAc_MurG"/>
</dbReference>
<dbReference type="Pfam" id="PF04101">
    <property type="entry name" value="Glyco_tran_28_C"/>
    <property type="match status" value="1"/>
</dbReference>
<dbReference type="SUPFAM" id="SSF53756">
    <property type="entry name" value="UDP-Glycosyltransferase/glycogen phosphorylase"/>
    <property type="match status" value="1"/>
</dbReference>
<dbReference type="NCBIfam" id="TIGR01133">
    <property type="entry name" value="murG"/>
    <property type="match status" value="1"/>
</dbReference>
<evidence type="ECO:0000256" key="1">
    <source>
        <dbReference type="ARBA" id="ARBA00022475"/>
    </source>
</evidence>
<keyword evidence="9 10" id="KW-0961">Cell wall biogenesis/degradation</keyword>
<feature type="binding site" evidence="10">
    <location>
        <position position="297"/>
    </location>
    <ligand>
        <name>UDP-N-acetyl-alpha-D-glucosamine</name>
        <dbReference type="ChEBI" id="CHEBI:57705"/>
    </ligand>
</feature>
<dbReference type="HAMAP" id="MF_00033">
    <property type="entry name" value="MurG"/>
    <property type="match status" value="1"/>
</dbReference>
<evidence type="ECO:0000259" key="11">
    <source>
        <dbReference type="Pfam" id="PF03033"/>
    </source>
</evidence>
<dbReference type="Proteomes" id="UP000663859">
    <property type="component" value="Unassembled WGS sequence"/>
</dbReference>
<dbReference type="GO" id="GO:0051301">
    <property type="term" value="P:cell division"/>
    <property type="evidence" value="ECO:0007669"/>
    <property type="project" value="UniProtKB-KW"/>
</dbReference>
<evidence type="ECO:0000256" key="10">
    <source>
        <dbReference type="HAMAP-Rule" id="MF_00033"/>
    </source>
</evidence>
<keyword evidence="2 10" id="KW-0132">Cell division</keyword>
<evidence type="ECO:0000256" key="2">
    <source>
        <dbReference type="ARBA" id="ARBA00022618"/>
    </source>
</evidence>
<evidence type="ECO:0000256" key="7">
    <source>
        <dbReference type="ARBA" id="ARBA00023136"/>
    </source>
</evidence>
<accession>A0A8J2FRY5</accession>
<dbReference type="PANTHER" id="PTHR21015">
    <property type="entry name" value="UDP-N-ACETYLGLUCOSAMINE--N-ACETYLMURAMYL-(PENTAPEPTIDE) PYROPHOSPHORYL-UNDECAPRENOL N-ACETYLGLUCOSAMINE TRANSFERASE 1"/>
    <property type="match status" value="1"/>
</dbReference>
<comment type="function">
    <text evidence="10">Cell wall formation. Catalyzes the transfer of a GlcNAc subunit on undecaprenyl-pyrophosphoryl-MurNAc-pentapeptide (lipid intermediate I) to form undecaprenyl-pyrophosphoryl-MurNAc-(pentapeptide)GlcNAc (lipid intermediate II).</text>
</comment>
<dbReference type="EC" id="2.4.1.227" evidence="10"/>
<feature type="binding site" evidence="10">
    <location>
        <position position="126"/>
    </location>
    <ligand>
        <name>UDP-N-acetyl-alpha-D-glucosamine</name>
        <dbReference type="ChEBI" id="CHEBI:57705"/>
    </ligand>
</feature>
<keyword evidence="14" id="KW-1185">Reference proteome</keyword>
<proteinExistence type="inferred from homology"/>
<keyword evidence="5 10" id="KW-0133">Cell shape</keyword>
<feature type="domain" description="Glycosyltransferase family 28 N-terminal" evidence="11">
    <location>
        <begin position="7"/>
        <end position="144"/>
    </location>
</feature>
<feature type="binding site" evidence="10">
    <location>
        <position position="197"/>
    </location>
    <ligand>
        <name>UDP-N-acetyl-alpha-D-glucosamine</name>
        <dbReference type="ChEBI" id="CHEBI:57705"/>
    </ligand>
</feature>
<sequence>MNHGRWIIACGGTGGHLYPGVAVAQELRKRGHLAMLLVSSKAIDGEILRAHPDLPARALPAMGWPGWKSPKLLPFAWSVVRTVRECQRIFRDFAPNGVLAMGGFTGLVPLWLGKRQNLPIFLHEANAKPGKLTQLWARHVDRVFLGNDRCRTFLPKAKVTFTGNPIREGLVRLDREQAARRLGLSAQRQTLLIMGGSQGAVGINSLLTSCLPLWGDKREKWQWIHLCGFSDLERCQRAYAEYGLTHWVAPFSREMAVLYSLADLAICRAGAATLAELAYYGIASVLIPYPFASGDHQMENARSFAEVGAAHVFRQEELTPGLLDRVVRTMLEDPSGLERMRQAAASLSVPGAAANIAEELEKWIHR</sequence>